<dbReference type="InterPro" id="IPR001650">
    <property type="entry name" value="Helicase_C-like"/>
</dbReference>
<evidence type="ECO:0000256" key="10">
    <source>
        <dbReference type="ARBA" id="ARBA00023242"/>
    </source>
</evidence>
<dbReference type="PANTHER" id="PTHR12131">
    <property type="entry name" value="ATP-DEPENDENT RNA AND DNA HELICASE"/>
    <property type="match status" value="1"/>
</dbReference>
<dbReference type="InterPro" id="IPR036465">
    <property type="entry name" value="vWFA_dom_sf"/>
</dbReference>
<keyword evidence="3" id="KW-0107">Calcium channel</keyword>
<dbReference type="SMART" id="SM01142">
    <property type="entry name" value="DSHCT"/>
    <property type="match status" value="1"/>
</dbReference>
<dbReference type="FunFam" id="3.40.50.410:FF:000007">
    <property type="entry name" value="Calcium voltage-gated channel auxiliary subunit alpha2delta 3"/>
    <property type="match status" value="1"/>
</dbReference>
<dbReference type="Gene3D" id="3.40.50.410">
    <property type="entry name" value="von Willebrand factor, type A domain"/>
    <property type="match status" value="1"/>
</dbReference>
<feature type="compositionally biased region" description="Low complexity" evidence="13">
    <location>
        <begin position="669"/>
        <end position="678"/>
    </location>
</feature>
<dbReference type="PANTHER" id="PTHR12131:SF7">
    <property type="entry name" value="EXOSOME RNA HELICASE MTR4"/>
    <property type="match status" value="1"/>
</dbReference>
<dbReference type="InterPro" id="IPR013680">
    <property type="entry name" value="VDCC_a2/dsu"/>
</dbReference>
<dbReference type="Gene3D" id="1.20.1500.20">
    <property type="match status" value="2"/>
</dbReference>
<dbReference type="GO" id="GO:0005524">
    <property type="term" value="F:ATP binding"/>
    <property type="evidence" value="ECO:0007669"/>
    <property type="project" value="UniProtKB-KW"/>
</dbReference>
<feature type="domain" description="VWFA" evidence="15">
    <location>
        <begin position="1955"/>
        <end position="2141"/>
    </location>
</feature>
<dbReference type="GO" id="GO:0005262">
    <property type="term" value="F:calcium channel activity"/>
    <property type="evidence" value="ECO:0007669"/>
    <property type="project" value="UniProtKB-KW"/>
</dbReference>
<dbReference type="InterPro" id="IPR048392">
    <property type="entry name" value="MTR4-like_stalk"/>
</dbReference>
<dbReference type="FunFam" id="3.40.50.300:FF:000083">
    <property type="entry name" value="ATP-dependent RNA helicase DOB1"/>
    <property type="match status" value="1"/>
</dbReference>
<keyword evidence="7" id="KW-0067">ATP-binding</keyword>
<dbReference type="Pfam" id="PF08148">
    <property type="entry name" value="DSHCT"/>
    <property type="match status" value="1"/>
</dbReference>
<reference evidence="18 19" key="1">
    <citation type="submission" date="2015-04" db="EMBL/GenBank/DDBJ databases">
        <authorList>
            <person name="Syromyatnikov M.Y."/>
            <person name="Popov V.N."/>
        </authorList>
    </citation>
    <scope>NUCLEOTIDE SEQUENCE [LARGE SCALE GENOMIC DNA]</scope>
</reference>
<feature type="transmembrane region" description="Helical" evidence="14">
    <location>
        <begin position="15"/>
        <end position="38"/>
    </location>
</feature>
<dbReference type="InterPro" id="IPR011545">
    <property type="entry name" value="DEAD/DEAH_box_helicase_dom"/>
</dbReference>
<dbReference type="FunFam" id="3.40.50.300:FF:000141">
    <property type="entry name" value="ATP-dependent RNA helicase DOB1"/>
    <property type="match status" value="1"/>
</dbReference>
<dbReference type="Gene3D" id="3.30.450.20">
    <property type="entry name" value="PAS domain"/>
    <property type="match status" value="1"/>
</dbReference>
<dbReference type="STRING" id="568069.A0A1J1IL18"/>
<dbReference type="GO" id="GO:0034702">
    <property type="term" value="C:monoatomic ion channel complex"/>
    <property type="evidence" value="ECO:0007669"/>
    <property type="project" value="UniProtKB-KW"/>
</dbReference>
<keyword evidence="14" id="KW-0472">Membrane</keyword>
<dbReference type="SMART" id="SM00490">
    <property type="entry name" value="HELICc"/>
    <property type="match status" value="1"/>
</dbReference>
<evidence type="ECO:0000256" key="6">
    <source>
        <dbReference type="ARBA" id="ARBA00022806"/>
    </source>
</evidence>
<dbReference type="Proteomes" id="UP000183832">
    <property type="component" value="Unassembled WGS sequence"/>
</dbReference>
<evidence type="ECO:0000259" key="16">
    <source>
        <dbReference type="PROSITE" id="PS51192"/>
    </source>
</evidence>
<dbReference type="OrthoDB" id="10054666at2759"/>
<dbReference type="InterPro" id="IPR050699">
    <property type="entry name" value="RNA-DNA_Helicase"/>
</dbReference>
<evidence type="ECO:0000259" key="17">
    <source>
        <dbReference type="PROSITE" id="PS51194"/>
    </source>
</evidence>
<keyword evidence="8" id="KW-0851">Voltage-gated channel</keyword>
<evidence type="ECO:0000259" key="15">
    <source>
        <dbReference type="PROSITE" id="PS50234"/>
    </source>
</evidence>
<evidence type="ECO:0000256" key="8">
    <source>
        <dbReference type="ARBA" id="ARBA00022882"/>
    </source>
</evidence>
<keyword evidence="14" id="KW-0812">Transmembrane</keyword>
<organism evidence="18 19">
    <name type="scientific">Clunio marinus</name>
    <dbReference type="NCBI Taxonomy" id="568069"/>
    <lineage>
        <taxon>Eukaryota</taxon>
        <taxon>Metazoa</taxon>
        <taxon>Ecdysozoa</taxon>
        <taxon>Arthropoda</taxon>
        <taxon>Hexapoda</taxon>
        <taxon>Insecta</taxon>
        <taxon>Pterygota</taxon>
        <taxon>Neoptera</taxon>
        <taxon>Endopterygota</taxon>
        <taxon>Diptera</taxon>
        <taxon>Nematocera</taxon>
        <taxon>Chironomoidea</taxon>
        <taxon>Chironomidae</taxon>
        <taxon>Clunio</taxon>
    </lineage>
</organism>
<feature type="coiled-coil region" evidence="12">
    <location>
        <begin position="1543"/>
        <end position="1570"/>
    </location>
</feature>
<evidence type="ECO:0000256" key="4">
    <source>
        <dbReference type="ARBA" id="ARBA00022741"/>
    </source>
</evidence>
<keyword evidence="2" id="KW-0106">Calcium</keyword>
<keyword evidence="2" id="KW-0813">Transport</keyword>
<evidence type="ECO:0000256" key="13">
    <source>
        <dbReference type="SAM" id="MobiDB-lite"/>
    </source>
</evidence>
<name>A0A1J1IL18_9DIPT</name>
<keyword evidence="2" id="KW-0109">Calcium transport</keyword>
<keyword evidence="4" id="KW-0547">Nucleotide-binding</keyword>
<feature type="region of interest" description="Disordered" evidence="13">
    <location>
        <begin position="101"/>
        <end position="137"/>
    </location>
</feature>
<dbReference type="GO" id="GO:0005634">
    <property type="term" value="C:nucleus"/>
    <property type="evidence" value="ECO:0007669"/>
    <property type="project" value="UniProtKB-SubCell"/>
</dbReference>
<protein>
    <submittedName>
        <fullName evidence="18">CLUMA_CG014107, isoform A</fullName>
    </submittedName>
</protein>
<dbReference type="InterPro" id="IPR014001">
    <property type="entry name" value="Helicase_ATP-bd"/>
</dbReference>
<dbReference type="PROSITE" id="PS50234">
    <property type="entry name" value="VWFA"/>
    <property type="match status" value="1"/>
</dbReference>
<dbReference type="GO" id="GO:0016787">
    <property type="term" value="F:hydrolase activity"/>
    <property type="evidence" value="ECO:0007669"/>
    <property type="project" value="UniProtKB-KW"/>
</dbReference>
<dbReference type="EMBL" id="CVRI01000054">
    <property type="protein sequence ID" value="CRL00856.1"/>
    <property type="molecule type" value="Genomic_DNA"/>
</dbReference>
<dbReference type="GO" id="GO:0004386">
    <property type="term" value="F:helicase activity"/>
    <property type="evidence" value="ECO:0007669"/>
    <property type="project" value="UniProtKB-KW"/>
</dbReference>
<feature type="compositionally biased region" description="Polar residues" evidence="13">
    <location>
        <begin position="118"/>
        <end position="132"/>
    </location>
</feature>
<dbReference type="FunFam" id="3.30.450.20:FF:000057">
    <property type="entry name" value="Voltage-dependent calcium channel subunit alpha-2/delta-4"/>
    <property type="match status" value="1"/>
</dbReference>
<feature type="compositionally biased region" description="Basic and acidic residues" evidence="13">
    <location>
        <begin position="767"/>
        <end position="779"/>
    </location>
</feature>
<feature type="compositionally biased region" description="Polar residues" evidence="13">
    <location>
        <begin position="575"/>
        <end position="596"/>
    </location>
</feature>
<dbReference type="Pfam" id="PF13234">
    <property type="entry name" value="MTR4_beta-barrel"/>
    <property type="match status" value="1"/>
</dbReference>
<dbReference type="GO" id="GO:0000460">
    <property type="term" value="P:maturation of 5.8S rRNA"/>
    <property type="evidence" value="ECO:0007669"/>
    <property type="project" value="TreeGrafter"/>
</dbReference>
<proteinExistence type="predicted"/>
<accession>A0A1J1IL18</accession>
<dbReference type="InterPro" id="IPR002035">
    <property type="entry name" value="VWF_A"/>
</dbReference>
<keyword evidence="12" id="KW-0175">Coiled coil</keyword>
<feature type="transmembrane region" description="Helical" evidence="14">
    <location>
        <begin position="194"/>
        <end position="213"/>
    </location>
</feature>
<dbReference type="Gene3D" id="1.10.3380.30">
    <property type="match status" value="1"/>
</dbReference>
<dbReference type="SUPFAM" id="SSF52540">
    <property type="entry name" value="P-loop containing nucleoside triphosphate hydrolases"/>
    <property type="match status" value="1"/>
</dbReference>
<keyword evidence="19" id="KW-1185">Reference proteome</keyword>
<evidence type="ECO:0000256" key="11">
    <source>
        <dbReference type="ARBA" id="ARBA00023303"/>
    </source>
</evidence>
<evidence type="ECO:0000313" key="18">
    <source>
        <dbReference type="EMBL" id="CRL00856.1"/>
    </source>
</evidence>
<dbReference type="Gene3D" id="3.40.50.300">
    <property type="entry name" value="P-loop containing nucleotide triphosphate hydrolases"/>
    <property type="match status" value="2"/>
</dbReference>
<gene>
    <name evidence="18" type="ORF">CLUMA_CG014107</name>
</gene>
<evidence type="ECO:0000256" key="2">
    <source>
        <dbReference type="ARBA" id="ARBA00022568"/>
    </source>
</evidence>
<dbReference type="SUPFAM" id="SSF53300">
    <property type="entry name" value="vWA-like"/>
    <property type="match status" value="1"/>
</dbReference>
<dbReference type="PROSITE" id="PS51194">
    <property type="entry name" value="HELICASE_CTER"/>
    <property type="match status" value="1"/>
</dbReference>
<keyword evidence="14" id="KW-1133">Transmembrane helix</keyword>
<feature type="region of interest" description="Disordered" evidence="13">
    <location>
        <begin position="571"/>
        <end position="601"/>
    </location>
</feature>
<dbReference type="CDD" id="cd13154">
    <property type="entry name" value="KOW_Mtr4"/>
    <property type="match status" value="1"/>
</dbReference>
<dbReference type="Pfam" id="PF00270">
    <property type="entry name" value="DEAD"/>
    <property type="match status" value="1"/>
</dbReference>
<dbReference type="InterPro" id="IPR013608">
    <property type="entry name" value="VWA_N"/>
</dbReference>
<feature type="domain" description="Helicase C-terminal" evidence="17">
    <location>
        <begin position="1125"/>
        <end position="1297"/>
    </location>
</feature>
<feature type="compositionally biased region" description="Polar residues" evidence="13">
    <location>
        <begin position="727"/>
        <end position="749"/>
    </location>
</feature>
<evidence type="ECO:0000256" key="5">
    <source>
        <dbReference type="ARBA" id="ARBA00022801"/>
    </source>
</evidence>
<comment type="subcellular location">
    <subcellularLocation>
        <location evidence="1">Nucleus</location>
    </subcellularLocation>
</comment>
<dbReference type="InterPro" id="IPR025696">
    <property type="entry name" value="Beta-barrel_MTR4"/>
</dbReference>
<dbReference type="InterPro" id="IPR012961">
    <property type="entry name" value="Ski2/MTR4_C"/>
</dbReference>
<keyword evidence="5" id="KW-0378">Hydrolase</keyword>
<evidence type="ECO:0000256" key="14">
    <source>
        <dbReference type="SAM" id="Phobius"/>
    </source>
</evidence>
<evidence type="ECO:0000256" key="7">
    <source>
        <dbReference type="ARBA" id="ARBA00022840"/>
    </source>
</evidence>
<dbReference type="Pfam" id="PF00271">
    <property type="entry name" value="Helicase_C"/>
    <property type="match status" value="1"/>
</dbReference>
<evidence type="ECO:0000313" key="19">
    <source>
        <dbReference type="Proteomes" id="UP000183832"/>
    </source>
</evidence>
<feature type="compositionally biased region" description="Acidic residues" evidence="13">
    <location>
        <begin position="757"/>
        <end position="766"/>
    </location>
</feature>
<feature type="region of interest" description="Disordered" evidence="13">
    <location>
        <begin position="2776"/>
        <end position="2806"/>
    </location>
</feature>
<dbReference type="SMART" id="SM00327">
    <property type="entry name" value="VWA"/>
    <property type="match status" value="1"/>
</dbReference>
<feature type="domain" description="Helicase ATP-binding" evidence="16">
    <location>
        <begin position="863"/>
        <end position="1019"/>
    </location>
</feature>
<evidence type="ECO:0000256" key="1">
    <source>
        <dbReference type="ARBA" id="ARBA00004123"/>
    </source>
</evidence>
<dbReference type="InterPro" id="IPR027417">
    <property type="entry name" value="P-loop_NTPase"/>
</dbReference>
<dbReference type="GO" id="GO:0003676">
    <property type="term" value="F:nucleic acid binding"/>
    <property type="evidence" value="ECO:0007669"/>
    <property type="project" value="InterPro"/>
</dbReference>
<dbReference type="Pfam" id="PF08473">
    <property type="entry name" value="VGCC_alpha2"/>
    <property type="match status" value="1"/>
</dbReference>
<dbReference type="Pfam" id="PF00092">
    <property type="entry name" value="VWA"/>
    <property type="match status" value="1"/>
</dbReference>
<dbReference type="CDD" id="cd12912">
    <property type="entry name" value="PDC2_MCP_like"/>
    <property type="match status" value="1"/>
</dbReference>
<keyword evidence="6" id="KW-0347">Helicase</keyword>
<sequence>MSILINAINTKRHEFFSFLNLFFFSHFIFIDNVASLAMGKSARRSIKSDDPSSPSSSPYIFYHHSTNRPDSFQLWSSNLTANDFSSTTKIDSTFGEALSQTKNVENKTSRIETPSHGDVSSSSKPFDTSSETPTKKPATTTYRAFTTTYKSTATARSFGNFTNRSGEMSDLERKTERELLREEFFATYDVMTGIRIAATLGGFFFLMVFLIVYKSRSHSNKALRDPKIQARAAAAVQDEEDREMQEAYEKTAFSLYQDELDVPPMDIDLQRERIVSLGNVSCPPYLLNPNLRFSSIGGYSSLLEPPRRYSGVGRQRRQSNSDSSRILSAYHLNDNYSNQNENFFNESEGEEADDEFDQRFTTTTAEIAYPHGLLSVPRGADSRRSSGMTCCSTESSFLERRCSAITLGLSSYSRASSRRPSRDNWDYEPGYPGINIIEATPKSSPCPSERLTHCSTTVTKDHIKMFDRFKRKRHDDNSIDSITEYSDENIHQCCSDKNELSENLVVDSNSNTPIATIDNINQQPVIRRAPLASLSSFKMSSFECADSDANGSVFDDSVADTDEDMEQFSTDSDEISLQSPPTTDQHFPTHNTQEFNNGKKDERSIKKNCDENVVIVNIEKLDELEDAESTQPTLKSSISVFSSSENVEPCEDIERQQSNDKMSTTHPASYSGCISSSASDKKSNSSECVTINVVEYKNENDENPSVKPSAPSSVILEMPVLAKQNKANSNESVSINPDHSIAGTSQEKQMNIPVVMEVEESDNENTTEDRNAGEPSLKRTLNDETETIEDETAKKPRLETLLDDFNLDNVDARIKIHVLISPDACVHEVAVHPDQEYEPLKQSTLPPAKEYPFVLDPFQKEAILCIENNQSVLVSAHTSAGKTVVAEYAVARALSMKQRVIYTTPIKALSNQKYREFHEEFQDVGLVTGDITINPSASCLIMTTEILRNMLYRGSEIMREVGWVIFDEIHYMRDKERGVVWEETLILLPDNVHYVFLSATIPNARQFAEWVCHIHRQPCHVVYTDYRPTPLQHYIFPAGGDGIHLVVDENGNFKEDNFNTAMNVLLNAGEAAKGDQKGRKGGNKATGPGGTTNIFKIVKMIMEHNLAPVIIFSFSKRDCENYASQMARLDFNTIEEKKLVDEVFNNAMDVLSEEDRKLPQVQNLLPILRRGIGIHHGGLLPILKETIEILFGEGLLKALFATETFAMGLNMPARTVVFTSSRKFDGKNFREVTSGEYIQMSGRAGRRGLDDKGIVILMVDEKVSPAIGKEIVQGKPDAINSAFHLTYNMVLNLLRVEEINPEYMLERSFFQFQNQSSIPDLYKKVLDKQKAFDECEIQEETNISSYHHIREQLDMLGKQYHEFYTNPQYLVPFLQPGRMVKVKTEDDEYDWGIIVNFKKDTKDNAKNPLKSVTRVIVDILLHVDDESEKEGIPKPCPEGKKGSVEVVPVISGLISKVSSLRIYYPNDLRPSDNRRSVLNRINEVKKRYPNGPPLLNPVQDMHIKDKEFLNVLSMLEKFEKRLFAHPLHDSSELAEIYTKYLAKLEIEKELKQAKQALKQAKSLLQMEDLKHRKRVLRHFARRIAKVSIECKLELDEEQYVEKFKPTLMDVVLAWCKGASFFQVCKMTDVFEGSIIRCMRRLEELLRQMVQASKTIGNTDLENKFSEGIRLLKRDIVFAAERIKIITASARINLSKVNKAVTKMDHKILFGFLIAILLTLNGSVVVGDQDKDIPHNEVRNWALKFGVDLWEFGRQFTKISDIKNRFKENDFEVVRKDGLVFLREMAAEVKNFMDFKMSAVMRIMDSAEQAALSESDPEHQAQKSHSNVFYDARRVNVYDSDGKLADGAKHMLLRHMKRFEGLPVNVSLSSVLFTDGVELDPETQSAISWSSHLDPLFANNLEKDSALSWQYFGSRSGFLRRFPGTAWPPEGSRGNREINDFRVEDWFVQAASSPKDVIILLDSSGSMSGKQFALAKTTAFTILETLGDDDYVNLITFSDVVRSAVPCFSSKMVRATPDNMREIIAATNAIKCENVANFSGALDEAFDLLHKYNVSGQGSQCNQAIMLITDGPSESHAELIKHHNFPHMPVRLFTYLIGKDSSSAENLHNMACQNKGFYAQINSPEDAKRKVLEYALVMARPMVLYQADHPVHWSPVFVGGYSSLLGRDNEGKRKLVTTVSAPVFDRRNHSVRVANILGVVGTDVPIEEIQKVIPRHKLGANGYSFIVDNNGRLLYHPDLRPLTDNGVYMTMLKPKYNSIDLTETEVPEIEFTSNGNPGNAELRMDENKQALFDMRQEMVSQKEGEMELTVLTHMDDMKRVSLRTQKYFYGPIEGTPFSLGLALPERYGLHELVSQQEIRHSHVNVTEYFKGLNWKVHPDFVYCEYNSLKDMDKELEFSGDSFFRDREDSFDTPEEQVLHFMARAGRPGWKWMSLRARSPQPHHTHGGLPPSHYHQPPPSNQNSRKAEPYYCDRTLFQSLVRDAMVTETFGQENVRSTGKKEDKHPIATLMALLHRQGYQMFGVKTSFIATRSGLLRWKDHTNHTNDPLEPHFADLNAKAMDTSWYRRAVDQHAIEPDSFVFNVPFDSGYNGKNSSVLVTAAHAMFIEHRGHKAAAGVVGLQFTHESLAKHFVSITSACTGTGQCQKHCASDELDCYVLDNNGFVLISERTEHTGKFFGQIDGTIMDSLVQDRIFRRVALMDYQGVCSDRDNPYNAAGQRMNPIQPISWLLKYLFTFFTTWSSFFTQPVISWPSAYNYEDEENMPIYEDDYEQPDYNNQPDFNDHMTPEIDTNPPQPSPPRVVAPASGGPRVIPDPAHARPCDLKTDLYLLQPDRLNSSGQSNPLKGKLTNCHSTGCERPFSVQKIPHSNLILLVVDTLCPCGSKQLDIEPQEVPGGAGACGTRRLARELLPRKRPPKCISYHPEEIEIQQCGRATTIKTANLYVTIITSIVMWIIAMHA</sequence>
<keyword evidence="10" id="KW-0539">Nucleus</keyword>
<dbReference type="CDD" id="cd18795">
    <property type="entry name" value="SF2_C_Ski2"/>
    <property type="match status" value="1"/>
</dbReference>
<dbReference type="Pfam" id="PF21408">
    <property type="entry name" value="MTR4-like_stalk"/>
    <property type="match status" value="1"/>
</dbReference>
<dbReference type="Pfam" id="PF08399">
    <property type="entry name" value="VWA_N"/>
    <property type="match status" value="1"/>
</dbReference>
<feature type="compositionally biased region" description="Polar residues" evidence="13">
    <location>
        <begin position="659"/>
        <end position="668"/>
    </location>
</feature>
<evidence type="ECO:0000256" key="9">
    <source>
        <dbReference type="ARBA" id="ARBA00023065"/>
    </source>
</evidence>
<evidence type="ECO:0000256" key="3">
    <source>
        <dbReference type="ARBA" id="ARBA00022673"/>
    </source>
</evidence>
<feature type="region of interest" description="Disordered" evidence="13">
    <location>
        <begin position="727"/>
        <end position="779"/>
    </location>
</feature>
<dbReference type="SMART" id="SM00487">
    <property type="entry name" value="DEXDc"/>
    <property type="match status" value="1"/>
</dbReference>
<keyword evidence="9" id="KW-0406">Ion transport</keyword>
<evidence type="ECO:0000256" key="12">
    <source>
        <dbReference type="SAM" id="Coils"/>
    </source>
</evidence>
<feature type="region of interest" description="Disordered" evidence="13">
    <location>
        <begin position="2436"/>
        <end position="2465"/>
    </location>
</feature>
<keyword evidence="11" id="KW-0407">Ion channel</keyword>
<feature type="region of interest" description="Disordered" evidence="13">
    <location>
        <begin position="625"/>
        <end position="686"/>
    </location>
</feature>
<feature type="compositionally biased region" description="Basic and acidic residues" evidence="13">
    <location>
        <begin position="104"/>
        <end position="115"/>
    </location>
</feature>
<dbReference type="CDD" id="cd18024">
    <property type="entry name" value="DEXHc_Mtr4-like"/>
    <property type="match status" value="1"/>
</dbReference>
<dbReference type="PROSITE" id="PS51192">
    <property type="entry name" value="HELICASE_ATP_BIND_1"/>
    <property type="match status" value="1"/>
</dbReference>